<evidence type="ECO:0000313" key="1">
    <source>
        <dbReference type="EMBL" id="THU64190.1"/>
    </source>
</evidence>
<dbReference type="AlphaFoldDB" id="A0A4S8JPT1"/>
<dbReference type="EMBL" id="PYDT01000004">
    <property type="protein sequence ID" value="THU64190.1"/>
    <property type="molecule type" value="Genomic_DNA"/>
</dbReference>
<gene>
    <name evidence="1" type="ORF">C4D60_Mb01t23860</name>
</gene>
<reference evidence="1 2" key="1">
    <citation type="journal article" date="2019" name="Nat. Plants">
        <title>Genome sequencing of Musa balbisiana reveals subgenome evolution and function divergence in polyploid bananas.</title>
        <authorList>
            <person name="Yao X."/>
        </authorList>
    </citation>
    <scope>NUCLEOTIDE SEQUENCE [LARGE SCALE GENOMIC DNA]</scope>
    <source>
        <strain evidence="2">cv. DH-PKW</strain>
        <tissue evidence="1">Leaves</tissue>
    </source>
</reference>
<name>A0A4S8JPT1_MUSBA</name>
<protein>
    <submittedName>
        <fullName evidence="1">Uncharacterized protein</fullName>
    </submittedName>
</protein>
<accession>A0A4S8JPT1</accession>
<organism evidence="1 2">
    <name type="scientific">Musa balbisiana</name>
    <name type="common">Banana</name>
    <dbReference type="NCBI Taxonomy" id="52838"/>
    <lineage>
        <taxon>Eukaryota</taxon>
        <taxon>Viridiplantae</taxon>
        <taxon>Streptophyta</taxon>
        <taxon>Embryophyta</taxon>
        <taxon>Tracheophyta</taxon>
        <taxon>Spermatophyta</taxon>
        <taxon>Magnoliopsida</taxon>
        <taxon>Liliopsida</taxon>
        <taxon>Zingiberales</taxon>
        <taxon>Musaceae</taxon>
        <taxon>Musa</taxon>
    </lineage>
</organism>
<keyword evidence="2" id="KW-1185">Reference proteome</keyword>
<comment type="caution">
    <text evidence="1">The sequence shown here is derived from an EMBL/GenBank/DDBJ whole genome shotgun (WGS) entry which is preliminary data.</text>
</comment>
<dbReference type="Proteomes" id="UP000317650">
    <property type="component" value="Chromosome 1"/>
</dbReference>
<proteinExistence type="predicted"/>
<sequence length="75" mass="8518">MASTVLRLATLPLFFYPSRNIIVPILGLYNHRGIHILCLRRPENIRRNDEMMASLVLGRKVSDLAATLKRTPSDT</sequence>
<evidence type="ECO:0000313" key="2">
    <source>
        <dbReference type="Proteomes" id="UP000317650"/>
    </source>
</evidence>